<dbReference type="Pfam" id="PF13360">
    <property type="entry name" value="PQQ_2"/>
    <property type="match status" value="1"/>
</dbReference>
<evidence type="ECO:0000259" key="1">
    <source>
        <dbReference type="Pfam" id="PF13360"/>
    </source>
</evidence>
<dbReference type="PROSITE" id="PS51257">
    <property type="entry name" value="PROKAR_LIPOPROTEIN"/>
    <property type="match status" value="1"/>
</dbReference>
<dbReference type="InterPro" id="IPR018391">
    <property type="entry name" value="PQQ_b-propeller_rpt"/>
</dbReference>
<protein>
    <submittedName>
        <fullName evidence="2">PQQ-binding-like beta-propeller repeat protein</fullName>
    </submittedName>
</protein>
<evidence type="ECO:0000313" key="3">
    <source>
        <dbReference type="Proteomes" id="UP001247754"/>
    </source>
</evidence>
<organism evidence="2 3">
    <name type="scientific">Ruixingdingia sedimenti</name>
    <dbReference type="NCBI Taxonomy" id="3073604"/>
    <lineage>
        <taxon>Bacteria</taxon>
        <taxon>Pseudomonadati</taxon>
        <taxon>Pseudomonadota</taxon>
        <taxon>Alphaproteobacteria</taxon>
        <taxon>Rhodobacterales</taxon>
        <taxon>Paracoccaceae</taxon>
        <taxon>Ruixingdingia</taxon>
    </lineage>
</organism>
<feature type="domain" description="Pyrrolo-quinoline quinone repeat" evidence="1">
    <location>
        <begin position="157"/>
        <end position="364"/>
    </location>
</feature>
<dbReference type="RefSeq" id="WP_310455489.1">
    <property type="nucleotide sequence ID" value="NZ_JAVKPH010000001.1"/>
</dbReference>
<gene>
    <name evidence="2" type="ORF">RGD00_02035</name>
</gene>
<dbReference type="PANTHER" id="PTHR34512">
    <property type="entry name" value="CELL SURFACE PROTEIN"/>
    <property type="match status" value="1"/>
</dbReference>
<dbReference type="InterPro" id="IPR002372">
    <property type="entry name" value="PQQ_rpt_dom"/>
</dbReference>
<accession>A0ABU1F3C8</accession>
<dbReference type="InterPro" id="IPR011047">
    <property type="entry name" value="Quinoprotein_ADH-like_sf"/>
</dbReference>
<evidence type="ECO:0000313" key="2">
    <source>
        <dbReference type="EMBL" id="MDR5651371.1"/>
    </source>
</evidence>
<name>A0ABU1F3C8_9RHOB</name>
<dbReference type="EMBL" id="JAVKPH010000001">
    <property type="protein sequence ID" value="MDR5651371.1"/>
    <property type="molecule type" value="Genomic_DNA"/>
</dbReference>
<dbReference type="Gene3D" id="2.130.10.10">
    <property type="entry name" value="YVTN repeat-like/Quinoprotein amine dehydrogenase"/>
    <property type="match status" value="1"/>
</dbReference>
<reference evidence="2 3" key="1">
    <citation type="submission" date="2023-09" db="EMBL/GenBank/DDBJ databases">
        <title>Xinfangfangia sedmenti sp. nov., isolated the sedment.</title>
        <authorList>
            <person name="Xu L."/>
        </authorList>
    </citation>
    <scope>NUCLEOTIDE SEQUENCE [LARGE SCALE GENOMIC DNA]</scope>
    <source>
        <strain evidence="2 3">LG-4</strain>
    </source>
</reference>
<dbReference type="PANTHER" id="PTHR34512:SF30">
    <property type="entry name" value="OUTER MEMBRANE PROTEIN ASSEMBLY FACTOR BAMB"/>
    <property type="match status" value="1"/>
</dbReference>
<dbReference type="Proteomes" id="UP001247754">
    <property type="component" value="Unassembled WGS sequence"/>
</dbReference>
<sequence>MARLTHGIAALALLGTLAACERIEVLPGQRFDLRTPLEESAAAADGMAVQDARPVNESRPVALPAPLANAEWTHRAGNPAHNVAANLALSAAPQRVWTVALGAGNARRQRIAAAPIVAGGQVFAVDAANVVSAFTTAGAPVWTYDATLPGERGDSVSGGGLAAADGRIYVTTGFGELIALDQRTGGLLWRHRFDAPVAGAPTVAGDTVYVSARGPGGWALSTDGGKVRWWVTGAPSTAGRAGTGAPLVAGDRVVFPLSTGELVAAARKDGARQWVTPVAGERLGRAASFIGDVTGDPVLAGGTIFAGTAAGRTVALDAETGARLWDVNEGALAPVWHAAGSVFLVGDEGDLVRLDAATGARIWSVPLPHYTKDKARRQRDVVAHYGPVMAGGRLVVASADGLVRFFSPVDGEPVGVIEMPAGAAALPAVAGGTLYVVTENGQLHAFR</sequence>
<comment type="caution">
    <text evidence="2">The sequence shown here is derived from an EMBL/GenBank/DDBJ whole genome shotgun (WGS) entry which is preliminary data.</text>
</comment>
<dbReference type="SUPFAM" id="SSF50998">
    <property type="entry name" value="Quinoprotein alcohol dehydrogenase-like"/>
    <property type="match status" value="1"/>
</dbReference>
<keyword evidence="3" id="KW-1185">Reference proteome</keyword>
<dbReference type="SMART" id="SM00564">
    <property type="entry name" value="PQQ"/>
    <property type="match status" value="6"/>
</dbReference>
<proteinExistence type="predicted"/>
<dbReference type="InterPro" id="IPR015943">
    <property type="entry name" value="WD40/YVTN_repeat-like_dom_sf"/>
</dbReference>